<dbReference type="EMBL" id="JAPWIJ010000008">
    <property type="protein sequence ID" value="MCZ4520856.1"/>
    <property type="molecule type" value="Genomic_DNA"/>
</dbReference>
<dbReference type="Pfam" id="PF01168">
    <property type="entry name" value="Ala_racemase_N"/>
    <property type="match status" value="1"/>
</dbReference>
<feature type="domain" description="Alanine racemase N-terminal" evidence="1">
    <location>
        <begin position="32"/>
        <end position="269"/>
    </location>
</feature>
<dbReference type="SUPFAM" id="SSF51419">
    <property type="entry name" value="PLP-binding barrel"/>
    <property type="match status" value="1"/>
</dbReference>
<reference evidence="2" key="1">
    <citation type="submission" date="2022-12" db="EMBL/GenBank/DDBJ databases">
        <authorList>
            <person name="Krivoruchko A.V."/>
            <person name="Elkin A."/>
        </authorList>
    </citation>
    <scope>NUCLEOTIDE SEQUENCE</scope>
    <source>
        <strain evidence="2">IEGM 1391</strain>
    </source>
</reference>
<dbReference type="PANTHER" id="PTHR28004:SF2">
    <property type="entry name" value="D-SERINE DEHYDRATASE"/>
    <property type="match status" value="1"/>
</dbReference>
<dbReference type="PANTHER" id="PTHR28004">
    <property type="entry name" value="ZGC:162816-RELATED"/>
    <property type="match status" value="1"/>
</dbReference>
<dbReference type="RefSeq" id="WP_269607255.1">
    <property type="nucleotide sequence ID" value="NZ_JAPWIJ010000008.1"/>
</dbReference>
<comment type="caution">
    <text evidence="2">The sequence shown here is derived from an EMBL/GenBank/DDBJ whole genome shotgun (WGS) entry which is preliminary data.</text>
</comment>
<dbReference type="InterPro" id="IPR051466">
    <property type="entry name" value="D-amino_acid_metab_enzyme"/>
</dbReference>
<dbReference type="InterPro" id="IPR001608">
    <property type="entry name" value="Ala_racemase_N"/>
</dbReference>
<dbReference type="Gene3D" id="3.20.20.10">
    <property type="entry name" value="Alanine racemase"/>
    <property type="match status" value="1"/>
</dbReference>
<evidence type="ECO:0000259" key="1">
    <source>
        <dbReference type="Pfam" id="PF01168"/>
    </source>
</evidence>
<sequence>MSSIAGVVTSDTTPLSRIATATENLESPLAAVDSVALDANTAALRARAKGVPIRIASKSVRCRAVLDRVLAAEGVRGVMAYSLREAVWLARQGVEDILMGYPSVDRTALAEVVNDRVLSGRITLMVDDVAQLDIVRDATRSDLLKPRICIDVDASLRIGPLHIGVRRSPLRDPEQVADFARAAHSRGFRVVGLMFYEAQIAGVPDANVAVEWMKSLSAREISTRRKAVVEAVSAAVGHIEIVNSGGTGSIDFSAADPVVTEVTAGSGLFAPTLFDRYRAFSAEPSLFFALSAVRKPTPQIATLFGGGYIASGPASGSRSPRPVAWSRKAAGVVASGLKLLRNEGAGEVQTPVSGAEEVQIGDRVWFRHAKAGELCERFDTLHLVHADGSVEAVPTYRGEGMAFG</sequence>
<dbReference type="InterPro" id="IPR029066">
    <property type="entry name" value="PLP-binding_barrel"/>
</dbReference>
<protein>
    <submittedName>
        <fullName evidence="2">Amino acid deaminase/aldolase</fullName>
    </submittedName>
</protein>
<proteinExistence type="predicted"/>
<keyword evidence="3" id="KW-1185">Reference proteome</keyword>
<dbReference type="Proteomes" id="UP001081071">
    <property type="component" value="Unassembled WGS sequence"/>
</dbReference>
<name>A0ABT4MIP1_9NOCA</name>
<organism evidence="2 3">
    <name type="scientific">Rhodococcus ruber</name>
    <dbReference type="NCBI Taxonomy" id="1830"/>
    <lineage>
        <taxon>Bacteria</taxon>
        <taxon>Bacillati</taxon>
        <taxon>Actinomycetota</taxon>
        <taxon>Actinomycetes</taxon>
        <taxon>Mycobacteriales</taxon>
        <taxon>Nocardiaceae</taxon>
        <taxon>Rhodococcus</taxon>
    </lineage>
</organism>
<evidence type="ECO:0000313" key="3">
    <source>
        <dbReference type="Proteomes" id="UP001081071"/>
    </source>
</evidence>
<accession>A0ABT4MIP1</accession>
<gene>
    <name evidence="2" type="ORF">O4220_20280</name>
</gene>
<dbReference type="CDD" id="cd06813">
    <property type="entry name" value="PLPDE_III_DSD_D-TA_like_2"/>
    <property type="match status" value="1"/>
</dbReference>
<evidence type="ECO:0000313" key="2">
    <source>
        <dbReference type="EMBL" id="MCZ4520856.1"/>
    </source>
</evidence>